<protein>
    <submittedName>
        <fullName evidence="1">Uncharacterized protein</fullName>
    </submittedName>
</protein>
<dbReference type="Proteomes" id="UP001187192">
    <property type="component" value="Unassembled WGS sequence"/>
</dbReference>
<evidence type="ECO:0000313" key="1">
    <source>
        <dbReference type="EMBL" id="GMN22467.1"/>
    </source>
</evidence>
<dbReference type="AlphaFoldDB" id="A0AA88CMP8"/>
<proteinExistence type="predicted"/>
<keyword evidence="2" id="KW-1185">Reference proteome</keyword>
<evidence type="ECO:0000313" key="2">
    <source>
        <dbReference type="Proteomes" id="UP001187192"/>
    </source>
</evidence>
<dbReference type="EMBL" id="BTGU01007948">
    <property type="protein sequence ID" value="GMN22467.1"/>
    <property type="molecule type" value="Genomic_DNA"/>
</dbReference>
<comment type="caution">
    <text evidence="1">The sequence shown here is derived from an EMBL/GenBank/DDBJ whole genome shotgun (WGS) entry which is preliminary data.</text>
</comment>
<name>A0AA88CMP8_FICCA</name>
<organism evidence="1 2">
    <name type="scientific">Ficus carica</name>
    <name type="common">Common fig</name>
    <dbReference type="NCBI Taxonomy" id="3494"/>
    <lineage>
        <taxon>Eukaryota</taxon>
        <taxon>Viridiplantae</taxon>
        <taxon>Streptophyta</taxon>
        <taxon>Embryophyta</taxon>
        <taxon>Tracheophyta</taxon>
        <taxon>Spermatophyta</taxon>
        <taxon>Magnoliopsida</taxon>
        <taxon>eudicotyledons</taxon>
        <taxon>Gunneridae</taxon>
        <taxon>Pentapetalae</taxon>
        <taxon>rosids</taxon>
        <taxon>fabids</taxon>
        <taxon>Rosales</taxon>
        <taxon>Moraceae</taxon>
        <taxon>Ficeae</taxon>
        <taxon>Ficus</taxon>
    </lineage>
</organism>
<gene>
    <name evidence="1" type="ORF">TIFTF001_050213</name>
</gene>
<accession>A0AA88CMP8</accession>
<reference evidence="1" key="1">
    <citation type="submission" date="2023-07" db="EMBL/GenBank/DDBJ databases">
        <title>draft genome sequence of fig (Ficus carica).</title>
        <authorList>
            <person name="Takahashi T."/>
            <person name="Nishimura K."/>
        </authorList>
    </citation>
    <scope>NUCLEOTIDE SEQUENCE</scope>
</reference>
<sequence>MGGRGWVAGVRGELSASIAGGRKVTGDGEDYGCEGESVGWGWWFGVPPSCRPPTFAREVAEVTGSEFEPLDWGVVAGEAKGMVRVEFAGRLRWLVIPTSCRVLAGMDGGFNTNS</sequence>